<gene>
    <name evidence="11" type="ORF">NOR51B_2144</name>
</gene>
<dbReference type="HOGENOM" id="CLU_026710_3_0_6"/>
<evidence type="ECO:0000313" key="11">
    <source>
        <dbReference type="EMBL" id="EED36196.1"/>
    </source>
</evidence>
<evidence type="ECO:0000256" key="4">
    <source>
        <dbReference type="ARBA" id="ARBA00022692"/>
    </source>
</evidence>
<evidence type="ECO:0000313" key="12">
    <source>
        <dbReference type="Proteomes" id="UP000004699"/>
    </source>
</evidence>
<keyword evidence="6 7" id="KW-0472">Membrane</keyword>
<dbReference type="GO" id="GO:0005886">
    <property type="term" value="C:plasma membrane"/>
    <property type="evidence" value="ECO:0007669"/>
    <property type="project" value="UniProtKB-SubCell"/>
</dbReference>
<dbReference type="GO" id="GO:0008381">
    <property type="term" value="F:mechanosensitive monoatomic ion channel activity"/>
    <property type="evidence" value="ECO:0007669"/>
    <property type="project" value="InterPro"/>
</dbReference>
<keyword evidence="7" id="KW-0406">Ion transport</keyword>
<dbReference type="InterPro" id="IPR011014">
    <property type="entry name" value="MscS_channel_TM-2"/>
</dbReference>
<feature type="chain" id="PRO_5002873657" description="Small-conductance mechanosensitive channel" evidence="8">
    <location>
        <begin position="34"/>
        <end position="568"/>
    </location>
</feature>
<name>B8KXK4_9GAMM</name>
<dbReference type="SUPFAM" id="SSF82861">
    <property type="entry name" value="Mechanosensitive channel protein MscS (YggB), transmembrane region"/>
    <property type="match status" value="1"/>
</dbReference>
<keyword evidence="7" id="KW-0997">Cell inner membrane</keyword>
<dbReference type="InterPro" id="IPR049278">
    <property type="entry name" value="MS_channel_C"/>
</dbReference>
<dbReference type="RefSeq" id="WP_009020940.1">
    <property type="nucleotide sequence ID" value="NZ_DS999411.1"/>
</dbReference>
<evidence type="ECO:0000256" key="1">
    <source>
        <dbReference type="ARBA" id="ARBA00004651"/>
    </source>
</evidence>
<dbReference type="Proteomes" id="UP000004699">
    <property type="component" value="Unassembled WGS sequence"/>
</dbReference>
<feature type="transmembrane region" description="Helical" evidence="7">
    <location>
        <begin position="376"/>
        <end position="395"/>
    </location>
</feature>
<keyword evidence="7" id="KW-0407">Ion channel</keyword>
<comment type="caution">
    <text evidence="7">Lacks conserved residue(s) required for the propagation of feature annotation.</text>
</comment>
<dbReference type="Pfam" id="PF00924">
    <property type="entry name" value="MS_channel_2nd"/>
    <property type="match status" value="1"/>
</dbReference>
<dbReference type="SUPFAM" id="SSF82689">
    <property type="entry name" value="Mechanosensitive channel protein MscS (YggB), C-terminal domain"/>
    <property type="match status" value="1"/>
</dbReference>
<comment type="subcellular location">
    <subcellularLocation>
        <location evidence="7">Cell inner membrane</location>
        <topology evidence="7">Multi-pass membrane protein</topology>
    </subcellularLocation>
    <subcellularLocation>
        <location evidence="1">Cell membrane</location>
        <topology evidence="1">Multi-pass membrane protein</topology>
    </subcellularLocation>
</comment>
<evidence type="ECO:0000256" key="5">
    <source>
        <dbReference type="ARBA" id="ARBA00022989"/>
    </source>
</evidence>
<protein>
    <recommendedName>
        <fullName evidence="7">Small-conductance mechanosensitive channel</fullName>
    </recommendedName>
</protein>
<dbReference type="Gene3D" id="1.10.287.1260">
    <property type="match status" value="1"/>
</dbReference>
<keyword evidence="12" id="KW-1185">Reference proteome</keyword>
<sequence>MIGRFRQLVSQWHRLCVPLALAVAIFSAPYSVADETEVDIDELAAMAEKVRSEADAIAAYGNGDLPASGERREAILFQRDQRALEWLGLFEELARRIASLPEESLLRIELRESLQSSNEALDQSFEKHLHSLEIRLNEKLAELDSASGVEAVQIDAMAEALDEQRLRYLERLIDLVIIRERLGLTSGSIEQFARQSLVSYADELVGVIEMRSASLNAIKKQASAAVENSDLQLVFDNQQRAVEQAITRLKRVVEELVRIGANTTRFRQVLIRNNSATSITLLDLDIVSDFVVRAWRSVVRWMKSSSLDITLKIVLFFAIIIFARWLARFVKVAVDRGLNRSTRQFSNLLHDVLVSFAGGAVLTIGVLVAVNQIGISVAPMLAGLGVAGFVIGFALQDTLSNFAAGAMILAYRPFDMGDYVEIAGVMGTVKYMNLVNTTISTIDNKTLIIPNGKIWGDVIQNFTGVETRRVDMIFGISYSDDIELAERVLTEIIEAMPTVLDDPPPVIRLAKLNDSSVDFIVRPWVRTEDYWETHWAVTKSVKQRFDAEGISIPFPQRDVHLHGAVPTS</sequence>
<evidence type="ECO:0000259" key="9">
    <source>
        <dbReference type="Pfam" id="PF00924"/>
    </source>
</evidence>
<dbReference type="InterPro" id="IPR010920">
    <property type="entry name" value="LSM_dom_sf"/>
</dbReference>
<evidence type="ECO:0000259" key="10">
    <source>
        <dbReference type="Pfam" id="PF21082"/>
    </source>
</evidence>
<accession>B8KXK4</accession>
<keyword evidence="4 7" id="KW-0812">Transmembrane</keyword>
<organism evidence="11 12">
    <name type="scientific">Luminiphilus syltensis NOR5-1B</name>
    <dbReference type="NCBI Taxonomy" id="565045"/>
    <lineage>
        <taxon>Bacteria</taxon>
        <taxon>Pseudomonadati</taxon>
        <taxon>Pseudomonadota</taxon>
        <taxon>Gammaproteobacteria</taxon>
        <taxon>Cellvibrionales</taxon>
        <taxon>Halieaceae</taxon>
        <taxon>Luminiphilus</taxon>
    </lineage>
</organism>
<comment type="subunit">
    <text evidence="7">Homoheptamer.</text>
</comment>
<keyword evidence="5 7" id="KW-1133">Transmembrane helix</keyword>
<evidence type="ECO:0000256" key="8">
    <source>
        <dbReference type="SAM" id="SignalP"/>
    </source>
</evidence>
<dbReference type="PANTHER" id="PTHR30221:SF1">
    <property type="entry name" value="SMALL-CONDUCTANCE MECHANOSENSITIVE CHANNEL"/>
    <property type="match status" value="1"/>
</dbReference>
<feature type="domain" description="Mechanosensitive ion channel MscS C-terminal" evidence="10">
    <location>
        <begin position="470"/>
        <end position="552"/>
    </location>
</feature>
<dbReference type="SUPFAM" id="SSF50182">
    <property type="entry name" value="Sm-like ribonucleoproteins"/>
    <property type="match status" value="1"/>
</dbReference>
<dbReference type="InterPro" id="IPR006685">
    <property type="entry name" value="MscS_channel_2nd"/>
</dbReference>
<keyword evidence="7" id="KW-0813">Transport</keyword>
<feature type="transmembrane region" description="Helical" evidence="7">
    <location>
        <begin position="348"/>
        <end position="370"/>
    </location>
</feature>
<dbReference type="Gene3D" id="2.30.30.60">
    <property type="match status" value="1"/>
</dbReference>
<dbReference type="InterPro" id="IPR023408">
    <property type="entry name" value="MscS_beta-dom_sf"/>
</dbReference>
<dbReference type="AlphaFoldDB" id="B8KXK4"/>
<evidence type="ECO:0000256" key="2">
    <source>
        <dbReference type="ARBA" id="ARBA00008017"/>
    </source>
</evidence>
<dbReference type="STRING" id="565045.NOR51B_2144"/>
<comment type="function">
    <text evidence="7">Mechanosensitive channel that participates in the regulation of osmotic pressure changes within the cell, opening in response to stretch forces in the membrane lipid bilayer, without the need for other proteins. Contributes to normal resistance to hypoosmotic shock. Forms an ion channel of 1.0 nanosiemens conductance with a slight preference for anions.</text>
</comment>
<dbReference type="EMBL" id="DS999411">
    <property type="protein sequence ID" value="EED36196.1"/>
    <property type="molecule type" value="Genomic_DNA"/>
</dbReference>
<keyword evidence="3" id="KW-1003">Cell membrane</keyword>
<feature type="transmembrane region" description="Helical" evidence="7">
    <location>
        <begin position="309"/>
        <end position="327"/>
    </location>
</feature>
<feature type="signal peptide" evidence="8">
    <location>
        <begin position="1"/>
        <end position="33"/>
    </location>
</feature>
<comment type="similarity">
    <text evidence="2 7">Belongs to the MscS (TC 1.A.23) family.</text>
</comment>
<dbReference type="InterPro" id="IPR045275">
    <property type="entry name" value="MscS_archaea/bacteria_type"/>
</dbReference>
<dbReference type="InterPro" id="IPR011066">
    <property type="entry name" value="MscS_channel_C_sf"/>
</dbReference>
<reference evidence="12" key="1">
    <citation type="journal article" date="2013" name="BMC Microbiol.">
        <title>Taxonomy and evolution of bacteriochlorophyll a-containing members of the OM60/NOR5 clade of marine gammaproteobacteria: description of Luminiphilus syltensis gen. nov., sp. nov., reclassification of Haliea rubra as Pseudohaliea rubra gen. nov., comb. nov., and emendation of Chromatocurvus halotolerans.</title>
        <authorList>
            <person name="Spring S."/>
            <person name="Riedel T."/>
            <person name="Sproer C."/>
            <person name="Yan S."/>
            <person name="Harder J."/>
            <person name="Fuchs B.M."/>
        </authorList>
    </citation>
    <scope>NUCLEOTIDE SEQUENCE [LARGE SCALE GENOMIC DNA]</scope>
    <source>
        <strain evidence="12">NOR51-B</strain>
    </source>
</reference>
<evidence type="ECO:0000256" key="3">
    <source>
        <dbReference type="ARBA" id="ARBA00022475"/>
    </source>
</evidence>
<dbReference type="eggNOG" id="COG0668">
    <property type="taxonomic scope" value="Bacteria"/>
</dbReference>
<dbReference type="PANTHER" id="PTHR30221">
    <property type="entry name" value="SMALL-CONDUCTANCE MECHANOSENSITIVE CHANNEL"/>
    <property type="match status" value="1"/>
</dbReference>
<proteinExistence type="inferred from homology"/>
<dbReference type="Gene3D" id="3.30.70.100">
    <property type="match status" value="1"/>
</dbReference>
<dbReference type="OrthoDB" id="9809206at2"/>
<evidence type="ECO:0000256" key="6">
    <source>
        <dbReference type="ARBA" id="ARBA00023136"/>
    </source>
</evidence>
<dbReference type="Pfam" id="PF21082">
    <property type="entry name" value="MS_channel_3rd"/>
    <property type="match status" value="1"/>
</dbReference>
<keyword evidence="8" id="KW-0732">Signal</keyword>
<evidence type="ECO:0000256" key="7">
    <source>
        <dbReference type="RuleBase" id="RU369025"/>
    </source>
</evidence>
<feature type="domain" description="Mechanosensitive ion channel MscS" evidence="9">
    <location>
        <begin position="397"/>
        <end position="463"/>
    </location>
</feature>